<dbReference type="Proteomes" id="UP000789525">
    <property type="component" value="Unassembled WGS sequence"/>
</dbReference>
<organism evidence="1 2">
    <name type="scientific">Acaulospora colombiana</name>
    <dbReference type="NCBI Taxonomy" id="27376"/>
    <lineage>
        <taxon>Eukaryota</taxon>
        <taxon>Fungi</taxon>
        <taxon>Fungi incertae sedis</taxon>
        <taxon>Mucoromycota</taxon>
        <taxon>Glomeromycotina</taxon>
        <taxon>Glomeromycetes</taxon>
        <taxon>Diversisporales</taxon>
        <taxon>Acaulosporaceae</taxon>
        <taxon>Acaulospora</taxon>
    </lineage>
</organism>
<evidence type="ECO:0000313" key="2">
    <source>
        <dbReference type="Proteomes" id="UP000789525"/>
    </source>
</evidence>
<evidence type="ECO:0000313" key="1">
    <source>
        <dbReference type="EMBL" id="CAG8708831.1"/>
    </source>
</evidence>
<comment type="caution">
    <text evidence="1">The sequence shown here is derived from an EMBL/GenBank/DDBJ whole genome shotgun (WGS) entry which is preliminary data.</text>
</comment>
<accession>A0ACA9PFY7</accession>
<sequence>MCITKNRKKPRASTQKSRQPPRSIQRKKKPQMYTAENLQNAIKDVQTGVRSFAAAWKFHNIPKGTLYDRLNGAKSRHEANETNQILSPPQEEALTYYIQYRGWRGDPVTSLEARELAARIGNCDLPAEGWFYRFLRRGQNLRMGWARKGEGKRAQAMKRVTTSDYFDLLQEQIEKYDIHPSDIYNADEKGIFMGGGDIRFRAVVDANQKQAFCTGDENRKMVTVLECIGARGDSIRPLLIHEGIDVDGEWVRKNCCNAE</sequence>
<gene>
    <name evidence="1" type="ORF">ACOLOM_LOCUS10569</name>
</gene>
<reference evidence="1" key="1">
    <citation type="submission" date="2021-06" db="EMBL/GenBank/DDBJ databases">
        <authorList>
            <person name="Kallberg Y."/>
            <person name="Tangrot J."/>
            <person name="Rosling A."/>
        </authorList>
    </citation>
    <scope>NUCLEOTIDE SEQUENCE</scope>
    <source>
        <strain evidence="1">CL356</strain>
    </source>
</reference>
<proteinExistence type="predicted"/>
<dbReference type="EMBL" id="CAJVPT010034714">
    <property type="protein sequence ID" value="CAG8708831.1"/>
    <property type="molecule type" value="Genomic_DNA"/>
</dbReference>
<keyword evidence="2" id="KW-1185">Reference proteome</keyword>
<protein>
    <submittedName>
        <fullName evidence="1">12013_t:CDS:1</fullName>
    </submittedName>
</protein>
<name>A0ACA9PFY7_9GLOM</name>